<gene>
    <name evidence="3" type="ORF">OC842_004387</name>
</gene>
<name>A0AAN6GBS9_9BASI</name>
<feature type="signal peptide" evidence="2">
    <location>
        <begin position="1"/>
        <end position="22"/>
    </location>
</feature>
<keyword evidence="4" id="KW-1185">Reference proteome</keyword>
<evidence type="ECO:0000256" key="1">
    <source>
        <dbReference type="SAM" id="MobiDB-lite"/>
    </source>
</evidence>
<feature type="compositionally biased region" description="Basic residues" evidence="1">
    <location>
        <begin position="307"/>
        <end position="323"/>
    </location>
</feature>
<dbReference type="Proteomes" id="UP001176521">
    <property type="component" value="Unassembled WGS sequence"/>
</dbReference>
<proteinExistence type="predicted"/>
<feature type="region of interest" description="Disordered" evidence="1">
    <location>
        <begin position="305"/>
        <end position="343"/>
    </location>
</feature>
<comment type="caution">
    <text evidence="3">The sequence shown here is derived from an EMBL/GenBank/DDBJ whole genome shotgun (WGS) entry which is preliminary data.</text>
</comment>
<feature type="chain" id="PRO_5042949618" evidence="2">
    <location>
        <begin position="23"/>
        <end position="343"/>
    </location>
</feature>
<protein>
    <submittedName>
        <fullName evidence="3">Uncharacterized protein</fullName>
    </submittedName>
</protein>
<evidence type="ECO:0000313" key="3">
    <source>
        <dbReference type="EMBL" id="KAK0528970.1"/>
    </source>
</evidence>
<dbReference type="EMBL" id="JAPDMQ010000257">
    <property type="protein sequence ID" value="KAK0528970.1"/>
    <property type="molecule type" value="Genomic_DNA"/>
</dbReference>
<dbReference type="AlphaFoldDB" id="A0AAN6GBS9"/>
<evidence type="ECO:0000313" key="4">
    <source>
        <dbReference type="Proteomes" id="UP001176521"/>
    </source>
</evidence>
<keyword evidence="2" id="KW-0732">Signal</keyword>
<organism evidence="3 4">
    <name type="scientific">Tilletia horrida</name>
    <dbReference type="NCBI Taxonomy" id="155126"/>
    <lineage>
        <taxon>Eukaryota</taxon>
        <taxon>Fungi</taxon>
        <taxon>Dikarya</taxon>
        <taxon>Basidiomycota</taxon>
        <taxon>Ustilaginomycotina</taxon>
        <taxon>Exobasidiomycetes</taxon>
        <taxon>Tilletiales</taxon>
        <taxon>Tilletiaceae</taxon>
        <taxon>Tilletia</taxon>
    </lineage>
</organism>
<evidence type="ECO:0000256" key="2">
    <source>
        <dbReference type="SAM" id="SignalP"/>
    </source>
</evidence>
<sequence>MVHLAPSFLALAILGLVATVRADTGDYDIHHLPHQTDVAHGQSGVNDCIKTYGDSAPDAKCQTAVINSVTEFCLWAPQYSATIGDRERDVVAYCTKSGFGTRLIPDGTIKGAQFRITPSYVQVTGLCDCTKINVAPGDDGGELDPHGADGSGNPVGGLVFTNAWSSDPQQYTQVSSQSTHTASRLEGDGLADFSFLGHPPVLDSLQIKEWSSFIGHDEFSFRACRGPNAADYCPHIYDEQVRLPSPKKQEAGAGEPYEAGVFEECDATEGHFPGVYKGVRWWQSNPGPVPPAHKAGVTSNCREFKGIRQRRSKNPPTQSRRRSILWGRGAVAEEEDGEAEVLH</sequence>
<accession>A0AAN6GBS9</accession>
<feature type="compositionally biased region" description="Acidic residues" evidence="1">
    <location>
        <begin position="332"/>
        <end position="343"/>
    </location>
</feature>
<reference evidence="3" key="1">
    <citation type="journal article" date="2023" name="PhytoFront">
        <title>Draft Genome Resources of Seven Strains of Tilletia horrida, Causal Agent of Kernel Smut of Rice.</title>
        <authorList>
            <person name="Khanal S."/>
            <person name="Antony Babu S."/>
            <person name="Zhou X.G."/>
        </authorList>
    </citation>
    <scope>NUCLEOTIDE SEQUENCE</scope>
    <source>
        <strain evidence="3">TX3</strain>
    </source>
</reference>